<evidence type="ECO:0000256" key="2">
    <source>
        <dbReference type="ARBA" id="ARBA00022448"/>
    </source>
</evidence>
<keyword evidence="13" id="KW-0675">Receptor</keyword>
<evidence type="ECO:0000256" key="5">
    <source>
        <dbReference type="ARBA" id="ARBA00022989"/>
    </source>
</evidence>
<dbReference type="PROSITE" id="PS51914">
    <property type="entry name" value="MRH"/>
    <property type="match status" value="1"/>
</dbReference>
<dbReference type="SUPFAM" id="SSF50911">
    <property type="entry name" value="Mannose 6-phosphate receptor domain"/>
    <property type="match status" value="1"/>
</dbReference>
<keyword evidence="14" id="KW-1185">Reference proteome</keyword>
<keyword evidence="6 10" id="KW-0472">Membrane</keyword>
<feature type="transmembrane region" description="Helical" evidence="10">
    <location>
        <begin position="304"/>
        <end position="322"/>
    </location>
</feature>
<organism evidence="13 14">
    <name type="scientific">Lithohypha guttulata</name>
    <dbReference type="NCBI Taxonomy" id="1690604"/>
    <lineage>
        <taxon>Eukaryota</taxon>
        <taxon>Fungi</taxon>
        <taxon>Dikarya</taxon>
        <taxon>Ascomycota</taxon>
        <taxon>Pezizomycotina</taxon>
        <taxon>Eurotiomycetes</taxon>
        <taxon>Chaetothyriomycetidae</taxon>
        <taxon>Chaetothyriales</taxon>
        <taxon>Trichomeriaceae</taxon>
        <taxon>Lithohypha</taxon>
    </lineage>
</organism>
<dbReference type="Pfam" id="PF02157">
    <property type="entry name" value="Man-6-P_recep"/>
    <property type="match status" value="1"/>
</dbReference>
<dbReference type="SMART" id="SM01404">
    <property type="entry name" value="CIMR"/>
    <property type="match status" value="1"/>
</dbReference>
<evidence type="ECO:0000259" key="12">
    <source>
        <dbReference type="PROSITE" id="PS51914"/>
    </source>
</evidence>
<keyword evidence="7" id="KW-1015">Disulfide bond</keyword>
<feature type="compositionally biased region" description="Acidic residues" evidence="9">
    <location>
        <begin position="187"/>
        <end position="196"/>
    </location>
</feature>
<evidence type="ECO:0000256" key="7">
    <source>
        <dbReference type="ARBA" id="ARBA00023157"/>
    </source>
</evidence>
<keyword evidence="8" id="KW-0325">Glycoprotein</keyword>
<reference evidence="13 14" key="1">
    <citation type="submission" date="2023-08" db="EMBL/GenBank/DDBJ databases">
        <title>Black Yeasts Isolated from many extreme environments.</title>
        <authorList>
            <person name="Coleine C."/>
            <person name="Stajich J.E."/>
            <person name="Selbmann L."/>
        </authorList>
    </citation>
    <scope>NUCLEOTIDE SEQUENCE [LARGE SCALE GENOMIC DNA]</scope>
    <source>
        <strain evidence="13 14">CCFEE 5885</strain>
    </source>
</reference>
<dbReference type="Proteomes" id="UP001345013">
    <property type="component" value="Unassembled WGS sequence"/>
</dbReference>
<dbReference type="PANTHER" id="PTHR15071:SF0">
    <property type="entry name" value="MANNOSE 6-PHOSPHATE RECEPTOR-LIKE PROTEIN 1"/>
    <property type="match status" value="1"/>
</dbReference>
<feature type="region of interest" description="Disordered" evidence="9">
    <location>
        <begin position="351"/>
        <end position="377"/>
    </location>
</feature>
<evidence type="ECO:0000256" key="9">
    <source>
        <dbReference type="SAM" id="MobiDB-lite"/>
    </source>
</evidence>
<proteinExistence type="predicted"/>
<feature type="region of interest" description="Disordered" evidence="9">
    <location>
        <begin position="181"/>
        <end position="207"/>
    </location>
</feature>
<sequence length="377" mass="41518">MHFSSSQSTSTSTSSVLFCIALASLSSPLLAASSSDSNSAYGDPCTIHSSLSGSFYDVRPLTLKESGTKTQAATNESYHSKGYDYGANFSVNICGPVVEELDDVFGIPKRQWANVSAFYRDPKDDTLYSLGEANHNLTIRGRKLLLNYTNGSPCPDLDKYGDPLPYSSSTLDVRKLLDGDKIRHGDDDDDNDDDDEDRPRKGHASKYTRRKSTILSFICDTSSALSTTPRISFIAAPDHCSYIFEVRSRYACAGATPSHEKGTLGPAGVFAMILGIGVLVYLFGGIVYQRNVMHQRGWSQLPNYSLWAGIFSFISDMFQIIFGSCLNRLPSTARLFNSKRGGYIRVSNEDRRAAGGRGRSSDDENRLIDDLNEEWDD</sequence>
<evidence type="ECO:0000313" key="13">
    <source>
        <dbReference type="EMBL" id="KAK5089610.1"/>
    </source>
</evidence>
<feature type="chain" id="PRO_5046538867" evidence="11">
    <location>
        <begin position="32"/>
        <end position="377"/>
    </location>
</feature>
<keyword evidence="2" id="KW-0813">Transport</keyword>
<evidence type="ECO:0000256" key="10">
    <source>
        <dbReference type="SAM" id="Phobius"/>
    </source>
</evidence>
<gene>
    <name evidence="13" type="primary">MRL1</name>
    <name evidence="13" type="ORF">LTR24_006071</name>
</gene>
<evidence type="ECO:0000256" key="8">
    <source>
        <dbReference type="ARBA" id="ARBA00023180"/>
    </source>
</evidence>
<dbReference type="InterPro" id="IPR028927">
    <property type="entry name" value="Man-6-P_rcpt"/>
</dbReference>
<keyword evidence="4 11" id="KW-0732">Signal</keyword>
<dbReference type="InterPro" id="IPR044865">
    <property type="entry name" value="MRH_dom"/>
</dbReference>
<protein>
    <submittedName>
        <fullName evidence="13">Cation-independent mannose-6-phosphate receptor CI-MPR</fullName>
    </submittedName>
</protein>
<evidence type="ECO:0000256" key="4">
    <source>
        <dbReference type="ARBA" id="ARBA00022729"/>
    </source>
</evidence>
<feature type="signal peptide" evidence="11">
    <location>
        <begin position="1"/>
        <end position="31"/>
    </location>
</feature>
<evidence type="ECO:0000256" key="3">
    <source>
        <dbReference type="ARBA" id="ARBA00022692"/>
    </source>
</evidence>
<dbReference type="EMBL" id="JAVRRG010000074">
    <property type="protein sequence ID" value="KAK5089610.1"/>
    <property type="molecule type" value="Genomic_DNA"/>
</dbReference>
<evidence type="ECO:0000256" key="6">
    <source>
        <dbReference type="ARBA" id="ARBA00023136"/>
    </source>
</evidence>
<keyword evidence="5 10" id="KW-1133">Transmembrane helix</keyword>
<feature type="compositionally biased region" description="Basic and acidic residues" evidence="9">
    <location>
        <begin position="351"/>
        <end position="369"/>
    </location>
</feature>
<dbReference type="Gene3D" id="2.70.130.10">
    <property type="entry name" value="Mannose-6-phosphate receptor binding domain"/>
    <property type="match status" value="2"/>
</dbReference>
<comment type="caution">
    <text evidence="13">The sequence shown here is derived from an EMBL/GenBank/DDBJ whole genome shotgun (WGS) entry which is preliminary data.</text>
</comment>
<feature type="domain" description="MRH" evidence="12">
    <location>
        <begin position="43"/>
        <end position="254"/>
    </location>
</feature>
<dbReference type="InterPro" id="IPR009011">
    <property type="entry name" value="Man6P_isomerase_rcpt-bd_dom_sf"/>
</dbReference>
<evidence type="ECO:0000256" key="1">
    <source>
        <dbReference type="ARBA" id="ARBA00004308"/>
    </source>
</evidence>
<evidence type="ECO:0000313" key="14">
    <source>
        <dbReference type="Proteomes" id="UP001345013"/>
    </source>
</evidence>
<evidence type="ECO:0000256" key="11">
    <source>
        <dbReference type="SAM" id="SignalP"/>
    </source>
</evidence>
<name>A0ABR0K7A7_9EURO</name>
<comment type="subcellular location">
    <subcellularLocation>
        <location evidence="1">Endomembrane system</location>
    </subcellularLocation>
</comment>
<feature type="transmembrane region" description="Helical" evidence="10">
    <location>
        <begin position="264"/>
        <end position="283"/>
    </location>
</feature>
<accession>A0ABR0K7A7</accession>
<dbReference type="PANTHER" id="PTHR15071">
    <property type="entry name" value="MANNOSE-6-PHOSPHATE RECEPTOR FAMILY MEMBER"/>
    <property type="match status" value="1"/>
</dbReference>
<keyword evidence="3 10" id="KW-0812">Transmembrane</keyword>